<evidence type="ECO:0000256" key="4">
    <source>
        <dbReference type="ARBA" id="ARBA00022729"/>
    </source>
</evidence>
<comment type="similarity">
    <text evidence="2">Belongs to the bacterial solute-binding protein 7 family.</text>
</comment>
<organism evidence="7 8">
    <name type="scientific">Shimia abyssi</name>
    <dbReference type="NCBI Taxonomy" id="1662395"/>
    <lineage>
        <taxon>Bacteria</taxon>
        <taxon>Pseudomonadati</taxon>
        <taxon>Pseudomonadota</taxon>
        <taxon>Alphaproteobacteria</taxon>
        <taxon>Rhodobacterales</taxon>
        <taxon>Roseobacteraceae</taxon>
    </lineage>
</organism>
<name>A0A2P8FH72_9RHOB</name>
<keyword evidence="5" id="KW-0574">Periplasm</keyword>
<dbReference type="InterPro" id="IPR018389">
    <property type="entry name" value="DctP_fam"/>
</dbReference>
<dbReference type="InterPro" id="IPR038404">
    <property type="entry name" value="TRAP_DctP_sf"/>
</dbReference>
<feature type="signal peptide" evidence="6">
    <location>
        <begin position="1"/>
        <end position="26"/>
    </location>
</feature>
<keyword evidence="4 6" id="KW-0732">Signal</keyword>
<feature type="chain" id="PRO_5015183474" evidence="6">
    <location>
        <begin position="27"/>
        <end position="333"/>
    </location>
</feature>
<dbReference type="Pfam" id="PF03480">
    <property type="entry name" value="DctP"/>
    <property type="match status" value="1"/>
</dbReference>
<keyword evidence="3" id="KW-0813">Transport</keyword>
<dbReference type="AlphaFoldDB" id="A0A2P8FH72"/>
<evidence type="ECO:0000256" key="3">
    <source>
        <dbReference type="ARBA" id="ARBA00022448"/>
    </source>
</evidence>
<evidence type="ECO:0000256" key="2">
    <source>
        <dbReference type="ARBA" id="ARBA00009023"/>
    </source>
</evidence>
<dbReference type="GO" id="GO:0042597">
    <property type="term" value="C:periplasmic space"/>
    <property type="evidence" value="ECO:0007669"/>
    <property type="project" value="UniProtKB-SubCell"/>
</dbReference>
<protein>
    <submittedName>
        <fullName evidence="7">TRAP-type C4-dicarboxylate transport system substrate-binding protein</fullName>
    </submittedName>
</protein>
<dbReference type="RefSeq" id="WP_106607282.1">
    <property type="nucleotide sequence ID" value="NZ_PYGJ01000002.1"/>
</dbReference>
<dbReference type="EMBL" id="PYGJ01000002">
    <property type="protein sequence ID" value="PSL21082.1"/>
    <property type="molecule type" value="Genomic_DNA"/>
</dbReference>
<dbReference type="GO" id="GO:0055085">
    <property type="term" value="P:transmembrane transport"/>
    <property type="evidence" value="ECO:0007669"/>
    <property type="project" value="InterPro"/>
</dbReference>
<reference evidence="7 8" key="1">
    <citation type="submission" date="2018-03" db="EMBL/GenBank/DDBJ databases">
        <title>Genomic Encyclopedia of Archaeal and Bacterial Type Strains, Phase II (KMG-II): from individual species to whole genera.</title>
        <authorList>
            <person name="Goeker M."/>
        </authorList>
    </citation>
    <scope>NUCLEOTIDE SEQUENCE [LARGE SCALE GENOMIC DNA]</scope>
    <source>
        <strain evidence="7 8">DSM 100673</strain>
    </source>
</reference>
<dbReference type="NCBIfam" id="NF037995">
    <property type="entry name" value="TRAP_S1"/>
    <property type="match status" value="1"/>
</dbReference>
<dbReference type="OrthoDB" id="9803763at2"/>
<accession>A0A2P8FH72</accession>
<evidence type="ECO:0000256" key="6">
    <source>
        <dbReference type="SAM" id="SignalP"/>
    </source>
</evidence>
<dbReference type="PANTHER" id="PTHR33376:SF7">
    <property type="entry name" value="C4-DICARBOXYLATE-BINDING PROTEIN DCTB"/>
    <property type="match status" value="1"/>
</dbReference>
<dbReference type="Proteomes" id="UP000240418">
    <property type="component" value="Unassembled WGS sequence"/>
</dbReference>
<dbReference type="Gene3D" id="3.40.190.170">
    <property type="entry name" value="Bacterial extracellular solute-binding protein, family 7"/>
    <property type="match status" value="1"/>
</dbReference>
<comment type="subcellular location">
    <subcellularLocation>
        <location evidence="1">Periplasm</location>
    </subcellularLocation>
</comment>
<sequence>MKLKKYAFGIISGLALSGLLATTALADTVRLKLAGTYPVNHFGHEIVENMIKEIEDADVGVKISYFPASQLGSGEELIEDAQRGNIDLVQAFIYAQADPRLEVMNLPGLVTTFDELKAVYGNPDSKFNQILAGIMDDLGLVYLANTGEGLVGIVANEKPTDYAGFGDKGVNIRVWSSEVAKKTTESLGYRTTTMNWAEVLPALQSGVIDGAICCTPEWAYSTFAAAGVGKYFIPVNTAIEASSFYASGKSWEKLNQEQRDVIRAAAERAANVAINTSWDRNQGFVEKLKEAGWEILEYSPEERAAMVAHIQEKVWPELADLVGQDLIDELTAK</sequence>
<dbReference type="PANTHER" id="PTHR33376">
    <property type="match status" value="1"/>
</dbReference>
<proteinExistence type="inferred from homology"/>
<evidence type="ECO:0000256" key="1">
    <source>
        <dbReference type="ARBA" id="ARBA00004418"/>
    </source>
</evidence>
<keyword evidence="8" id="KW-1185">Reference proteome</keyword>
<evidence type="ECO:0000313" key="7">
    <source>
        <dbReference type="EMBL" id="PSL21082.1"/>
    </source>
</evidence>
<comment type="caution">
    <text evidence="7">The sequence shown here is derived from an EMBL/GenBank/DDBJ whole genome shotgun (WGS) entry which is preliminary data.</text>
</comment>
<evidence type="ECO:0000256" key="5">
    <source>
        <dbReference type="ARBA" id="ARBA00022764"/>
    </source>
</evidence>
<evidence type="ECO:0000313" key="8">
    <source>
        <dbReference type="Proteomes" id="UP000240418"/>
    </source>
</evidence>
<gene>
    <name evidence="7" type="ORF">CLV88_102202</name>
</gene>